<comment type="caution">
    <text evidence="3">The sequence shown here is derived from an EMBL/GenBank/DDBJ whole genome shotgun (WGS) entry which is preliminary data.</text>
</comment>
<protein>
    <recommendedName>
        <fullName evidence="2">BEN domain-containing protein</fullName>
    </recommendedName>
</protein>
<feature type="compositionally biased region" description="Low complexity" evidence="1">
    <location>
        <begin position="62"/>
        <end position="81"/>
    </location>
</feature>
<evidence type="ECO:0000259" key="2">
    <source>
        <dbReference type="Pfam" id="PF10523"/>
    </source>
</evidence>
<dbReference type="PROSITE" id="PS00018">
    <property type="entry name" value="EF_HAND_1"/>
    <property type="match status" value="1"/>
</dbReference>
<dbReference type="Pfam" id="PF10523">
    <property type="entry name" value="BEN"/>
    <property type="match status" value="1"/>
</dbReference>
<keyword evidence="4" id="KW-1185">Reference proteome</keyword>
<sequence>MTSNLHTPGWHSDNPSAGKRPKKDSNESGRVTRKEFDELTEDVKKLRRRVHQLEKEAKEGSAKASHSASHSASHAKAEGSGLSVKAEGSGLQSVKAEGSGLQSVNAEGSGLQSVKVEGSGLSTKAEGSPAEDGTTGLYQQETPADEILADLIRHVDQPYAATRVLMLTLFTEEYIRTHSVSGRASNTTMKAKPIFDGRLYNKMLGTMRAKFPSLKTSDITAKVHAVQKSLKA</sequence>
<feature type="region of interest" description="Disordered" evidence="1">
    <location>
        <begin position="1"/>
        <end position="84"/>
    </location>
</feature>
<dbReference type="GO" id="GO:0003677">
    <property type="term" value="F:DNA binding"/>
    <property type="evidence" value="ECO:0007669"/>
    <property type="project" value="InterPro"/>
</dbReference>
<feature type="compositionally biased region" description="Polar residues" evidence="1">
    <location>
        <begin position="102"/>
        <end position="112"/>
    </location>
</feature>
<feature type="region of interest" description="Disordered" evidence="1">
    <location>
        <begin position="102"/>
        <end position="137"/>
    </location>
</feature>
<dbReference type="Gene3D" id="1.10.10.2590">
    <property type="entry name" value="BEN domain"/>
    <property type="match status" value="1"/>
</dbReference>
<proteinExistence type="predicted"/>
<feature type="domain" description="BEN" evidence="2">
    <location>
        <begin position="161"/>
        <end position="227"/>
    </location>
</feature>
<organism evidence="3 4">
    <name type="scientific">Pogonophryne albipinna</name>
    <dbReference type="NCBI Taxonomy" id="1090488"/>
    <lineage>
        <taxon>Eukaryota</taxon>
        <taxon>Metazoa</taxon>
        <taxon>Chordata</taxon>
        <taxon>Craniata</taxon>
        <taxon>Vertebrata</taxon>
        <taxon>Euteleostomi</taxon>
        <taxon>Actinopterygii</taxon>
        <taxon>Neopterygii</taxon>
        <taxon>Teleostei</taxon>
        <taxon>Neoteleostei</taxon>
        <taxon>Acanthomorphata</taxon>
        <taxon>Eupercaria</taxon>
        <taxon>Perciformes</taxon>
        <taxon>Notothenioidei</taxon>
        <taxon>Pogonophryne</taxon>
    </lineage>
</organism>
<accession>A0AAD6BCE9</accession>
<dbReference type="InterPro" id="IPR018379">
    <property type="entry name" value="BEN_domain"/>
</dbReference>
<dbReference type="InterPro" id="IPR018247">
    <property type="entry name" value="EF_Hand_1_Ca_BS"/>
</dbReference>
<name>A0AAD6BCE9_9TELE</name>
<reference evidence="3" key="1">
    <citation type="submission" date="2022-11" db="EMBL/GenBank/DDBJ databases">
        <title>Chromosome-level genome of Pogonophryne albipinna.</title>
        <authorList>
            <person name="Jo E."/>
        </authorList>
    </citation>
    <scope>NUCLEOTIDE SEQUENCE</scope>
    <source>
        <strain evidence="3">SGF0006</strain>
        <tissue evidence="3">Muscle</tissue>
    </source>
</reference>
<evidence type="ECO:0000313" key="4">
    <source>
        <dbReference type="Proteomes" id="UP001219934"/>
    </source>
</evidence>
<dbReference type="Proteomes" id="UP001219934">
    <property type="component" value="Unassembled WGS sequence"/>
</dbReference>
<dbReference type="EMBL" id="JAPTMU010000007">
    <property type="protein sequence ID" value="KAJ4940326.1"/>
    <property type="molecule type" value="Genomic_DNA"/>
</dbReference>
<evidence type="ECO:0000256" key="1">
    <source>
        <dbReference type="SAM" id="MobiDB-lite"/>
    </source>
</evidence>
<dbReference type="AlphaFoldDB" id="A0AAD6BCE9"/>
<feature type="compositionally biased region" description="Basic and acidic residues" evidence="1">
    <location>
        <begin position="23"/>
        <end position="44"/>
    </location>
</feature>
<gene>
    <name evidence="3" type="ORF">JOQ06_026634</name>
</gene>
<feature type="compositionally biased region" description="Basic and acidic residues" evidence="1">
    <location>
        <begin position="51"/>
        <end position="61"/>
    </location>
</feature>
<evidence type="ECO:0000313" key="3">
    <source>
        <dbReference type="EMBL" id="KAJ4940326.1"/>
    </source>
</evidence>